<evidence type="ECO:0000259" key="10">
    <source>
        <dbReference type="Pfam" id="PF01593"/>
    </source>
</evidence>
<keyword evidence="12" id="KW-1185">Reference proteome</keyword>
<evidence type="ECO:0000313" key="12">
    <source>
        <dbReference type="Proteomes" id="UP000582837"/>
    </source>
</evidence>
<evidence type="ECO:0000256" key="9">
    <source>
        <dbReference type="PIRSR" id="PIRSR601613-1"/>
    </source>
</evidence>
<comment type="catalytic activity">
    <reaction evidence="8">
        <text>L-tryptophan + O2 = indole-3-acetamide + CO2 + H2O</text>
        <dbReference type="Rhea" id="RHEA:16165"/>
        <dbReference type="ChEBI" id="CHEBI:15377"/>
        <dbReference type="ChEBI" id="CHEBI:15379"/>
        <dbReference type="ChEBI" id="CHEBI:16031"/>
        <dbReference type="ChEBI" id="CHEBI:16526"/>
        <dbReference type="ChEBI" id="CHEBI:57912"/>
        <dbReference type="EC" id="1.13.12.3"/>
    </reaction>
</comment>
<comment type="pathway">
    <text evidence="2">Plant hormone metabolism; auxin biosynthesis.</text>
</comment>
<dbReference type="PANTHER" id="PTHR10742">
    <property type="entry name" value="FLAVIN MONOAMINE OXIDASE"/>
    <property type="match status" value="1"/>
</dbReference>
<keyword evidence="7" id="KW-0073">Auxin biosynthesis</keyword>
<evidence type="ECO:0000256" key="6">
    <source>
        <dbReference type="ARBA" id="ARBA00023002"/>
    </source>
</evidence>
<reference evidence="11 12" key="1">
    <citation type="submission" date="2020-08" db="EMBL/GenBank/DDBJ databases">
        <title>Genomic Encyclopedia of Type Strains, Phase IV (KMG-IV): sequencing the most valuable type-strain genomes for metagenomic binning, comparative biology and taxonomic classification.</title>
        <authorList>
            <person name="Goeker M."/>
        </authorList>
    </citation>
    <scope>NUCLEOTIDE SEQUENCE [LARGE SCALE GENOMIC DNA]</scope>
    <source>
        <strain evidence="11 12">DSM 29007</strain>
    </source>
</reference>
<feature type="domain" description="Amine oxidase" evidence="10">
    <location>
        <begin position="64"/>
        <end position="433"/>
    </location>
</feature>
<dbReference type="GO" id="GO:0050361">
    <property type="term" value="F:tryptophan 2-monooxygenase activity"/>
    <property type="evidence" value="ECO:0007669"/>
    <property type="project" value="UniProtKB-EC"/>
</dbReference>
<dbReference type="InterPro" id="IPR036188">
    <property type="entry name" value="FAD/NAD-bd_sf"/>
</dbReference>
<dbReference type="InterPro" id="IPR050281">
    <property type="entry name" value="Flavin_monoamine_oxidase"/>
</dbReference>
<dbReference type="Proteomes" id="UP000582837">
    <property type="component" value="Unassembled WGS sequence"/>
</dbReference>
<evidence type="ECO:0000256" key="3">
    <source>
        <dbReference type="ARBA" id="ARBA00005833"/>
    </source>
</evidence>
<evidence type="ECO:0000256" key="5">
    <source>
        <dbReference type="ARBA" id="ARBA00017871"/>
    </source>
</evidence>
<gene>
    <name evidence="11" type="ORF">HNQ61_000347</name>
</gene>
<dbReference type="PRINTS" id="PR00757">
    <property type="entry name" value="AMINEOXDASEF"/>
</dbReference>
<dbReference type="EMBL" id="JACHIA010000001">
    <property type="protein sequence ID" value="MBB6068736.1"/>
    <property type="molecule type" value="Genomic_DNA"/>
</dbReference>
<feature type="binding site" evidence="9">
    <location>
        <begin position="35"/>
        <end position="36"/>
    </location>
    <ligand>
        <name>FAD</name>
        <dbReference type="ChEBI" id="CHEBI:57692"/>
    </ligand>
</feature>
<evidence type="ECO:0000256" key="1">
    <source>
        <dbReference type="ARBA" id="ARBA00001974"/>
    </source>
</evidence>
<accession>A0A841GWM2</accession>
<sequence length="440" mass="47000">MDDDQLDVVVIGAGVSGLAAARDLCAAGLTVRVLEARDRVGGRIYTLRDGDHPLPVEMGASFVDIPGQAWDLLRAGGGAAYRSTGGFWRVDHGRAEPSDFDKVGEVLERLDPPPARDESFAQFLDRRCRDIDAGTQDAAERYVEGFHAAPVERVGVQWIAKAEEDEAGGGGDVRHQPLGGFDRVAEALRMDLDARGAIRLNTIVHRIDWKKGEATIHARSAAGTEMPPLRARAVLVTVPLGVLQAAADQPGAIAFHPEPADTLRAARALGIAHVIKITFRFRSFLWHKLTGIDPDEEVKFLQPEGAFQAWWTESPIQVPTIVAWAGATAAERLMAGGADPVQTALDDMARWLGVTREEVDAELESAHVHDWTADPLARGAYSYVPVGALPAQEALGRPVEGTLFFAGEATQTGGLNSTVEGALLSGRRAAAQIADALGGS</sequence>
<dbReference type="GO" id="GO:0009851">
    <property type="term" value="P:auxin biosynthetic process"/>
    <property type="evidence" value="ECO:0007669"/>
    <property type="project" value="UniProtKB-KW"/>
</dbReference>
<dbReference type="PANTHER" id="PTHR10742:SF410">
    <property type="entry name" value="LYSINE-SPECIFIC HISTONE DEMETHYLASE 2"/>
    <property type="match status" value="1"/>
</dbReference>
<comment type="caution">
    <text evidence="11">The sequence shown here is derived from an EMBL/GenBank/DDBJ whole genome shotgun (WGS) entry which is preliminary data.</text>
</comment>
<feature type="binding site" evidence="9">
    <location>
        <position position="204"/>
    </location>
    <ligand>
        <name>FAD</name>
        <dbReference type="ChEBI" id="CHEBI:57692"/>
    </ligand>
</feature>
<dbReference type="InterPro" id="IPR001613">
    <property type="entry name" value="Flavin_amine_oxidase"/>
</dbReference>
<protein>
    <recommendedName>
        <fullName evidence="5">Tryptophan 2-monooxygenase</fullName>
        <ecNumber evidence="4">1.13.12.3</ecNumber>
    </recommendedName>
</protein>
<evidence type="ECO:0000256" key="7">
    <source>
        <dbReference type="ARBA" id="ARBA00023070"/>
    </source>
</evidence>
<comment type="cofactor">
    <cofactor evidence="1">
        <name>FAD</name>
        <dbReference type="ChEBI" id="CHEBI:57692"/>
    </cofactor>
</comment>
<organism evidence="11 12">
    <name type="scientific">Longimicrobium terrae</name>
    <dbReference type="NCBI Taxonomy" id="1639882"/>
    <lineage>
        <taxon>Bacteria</taxon>
        <taxon>Pseudomonadati</taxon>
        <taxon>Gemmatimonadota</taxon>
        <taxon>Longimicrobiia</taxon>
        <taxon>Longimicrobiales</taxon>
        <taxon>Longimicrobiaceae</taxon>
        <taxon>Longimicrobium</taxon>
    </lineage>
</organism>
<dbReference type="RefSeq" id="WP_170031067.1">
    <property type="nucleotide sequence ID" value="NZ_JABDTL010000001.1"/>
</dbReference>
<evidence type="ECO:0000313" key="11">
    <source>
        <dbReference type="EMBL" id="MBB6068736.1"/>
    </source>
</evidence>
<evidence type="ECO:0000256" key="2">
    <source>
        <dbReference type="ARBA" id="ARBA00004814"/>
    </source>
</evidence>
<dbReference type="Gene3D" id="3.50.50.60">
    <property type="entry name" value="FAD/NAD(P)-binding domain"/>
    <property type="match status" value="1"/>
</dbReference>
<evidence type="ECO:0000256" key="8">
    <source>
        <dbReference type="ARBA" id="ARBA00047321"/>
    </source>
</evidence>
<dbReference type="SUPFAM" id="SSF54373">
    <property type="entry name" value="FAD-linked reductases, C-terminal domain"/>
    <property type="match status" value="1"/>
</dbReference>
<keyword evidence="6" id="KW-0560">Oxidoreductase</keyword>
<feature type="domain" description="Amine oxidase" evidence="10">
    <location>
        <begin position="15"/>
        <end position="63"/>
    </location>
</feature>
<dbReference type="AlphaFoldDB" id="A0A841GWM2"/>
<dbReference type="Pfam" id="PF01593">
    <property type="entry name" value="Amino_oxidase"/>
    <property type="match status" value="2"/>
</dbReference>
<dbReference type="EC" id="1.13.12.3" evidence="4"/>
<proteinExistence type="inferred from homology"/>
<name>A0A841GWM2_9BACT</name>
<dbReference type="InterPro" id="IPR002937">
    <property type="entry name" value="Amino_oxidase"/>
</dbReference>
<evidence type="ECO:0000256" key="4">
    <source>
        <dbReference type="ARBA" id="ARBA00012535"/>
    </source>
</evidence>
<comment type="similarity">
    <text evidence="3">Belongs to the tryptophan 2-monooxygenase family.</text>
</comment>
<dbReference type="SUPFAM" id="SSF51905">
    <property type="entry name" value="FAD/NAD(P)-binding domain"/>
    <property type="match status" value="1"/>
</dbReference>
<feature type="binding site" evidence="9">
    <location>
        <position position="16"/>
    </location>
    <ligand>
        <name>FAD</name>
        <dbReference type="ChEBI" id="CHEBI:57692"/>
    </ligand>
</feature>